<dbReference type="Proteomes" id="UP000501568">
    <property type="component" value="Chromosome"/>
</dbReference>
<dbReference type="PANTHER" id="PTHR43135:SF3">
    <property type="entry name" value="ALPHA-D-RIBOSE 1-METHYLPHOSPHONATE 5-TRIPHOSPHATE DIPHOSPHATASE"/>
    <property type="match status" value="1"/>
</dbReference>
<dbReference type="Gene3D" id="1.20.58.520">
    <property type="entry name" value="Amidohydrolase"/>
    <property type="match status" value="1"/>
</dbReference>
<dbReference type="SUPFAM" id="SSF51338">
    <property type="entry name" value="Composite domain of metallo-dependent hydrolases"/>
    <property type="match status" value="1"/>
</dbReference>
<gene>
    <name evidence="3" type="ORF">G5C33_01935</name>
</gene>
<dbReference type="KEGG" id="spzr:G5C33_01935"/>
<dbReference type="PANTHER" id="PTHR43135">
    <property type="entry name" value="ALPHA-D-RIBOSE 1-METHYLPHOSPHONATE 5-TRIPHOSPHATE DIPHOSPHATASE"/>
    <property type="match status" value="1"/>
</dbReference>
<name>A0A6G6Y1S1_9SPHN</name>
<dbReference type="InterPro" id="IPR032466">
    <property type="entry name" value="Metal_Hydrolase"/>
</dbReference>
<dbReference type="Gene3D" id="2.30.40.10">
    <property type="entry name" value="Urease, subunit C, domain 1"/>
    <property type="match status" value="1"/>
</dbReference>
<proteinExistence type="predicted"/>
<evidence type="ECO:0000313" key="3">
    <source>
        <dbReference type="EMBL" id="QIG78668.1"/>
    </source>
</evidence>
<dbReference type="Gene3D" id="3.40.50.10910">
    <property type="entry name" value="Amidohydrolase"/>
    <property type="match status" value="1"/>
</dbReference>
<dbReference type="AlphaFoldDB" id="A0A6G6Y1S1"/>
<feature type="signal peptide" evidence="1">
    <location>
        <begin position="1"/>
        <end position="25"/>
    </location>
</feature>
<keyword evidence="3" id="KW-0378">Hydrolase</keyword>
<organism evidence="3 4">
    <name type="scientific">Stakelama tenebrarum</name>
    <dbReference type="NCBI Taxonomy" id="2711215"/>
    <lineage>
        <taxon>Bacteria</taxon>
        <taxon>Pseudomonadati</taxon>
        <taxon>Pseudomonadota</taxon>
        <taxon>Alphaproteobacteria</taxon>
        <taxon>Sphingomonadales</taxon>
        <taxon>Sphingomonadaceae</taxon>
        <taxon>Stakelama</taxon>
    </lineage>
</organism>
<evidence type="ECO:0000313" key="4">
    <source>
        <dbReference type="Proteomes" id="UP000501568"/>
    </source>
</evidence>
<feature type="domain" description="Amidohydrolase-related" evidence="2">
    <location>
        <begin position="339"/>
        <end position="425"/>
    </location>
</feature>
<dbReference type="EMBL" id="CP049109">
    <property type="protein sequence ID" value="QIG78668.1"/>
    <property type="molecule type" value="Genomic_DNA"/>
</dbReference>
<dbReference type="SUPFAM" id="SSF51556">
    <property type="entry name" value="Metallo-dependent hydrolases"/>
    <property type="match status" value="1"/>
</dbReference>
<dbReference type="GO" id="GO:0016810">
    <property type="term" value="F:hydrolase activity, acting on carbon-nitrogen (but not peptide) bonds"/>
    <property type="evidence" value="ECO:0007669"/>
    <property type="project" value="InterPro"/>
</dbReference>
<dbReference type="Pfam" id="PF01979">
    <property type="entry name" value="Amidohydro_1"/>
    <property type="match status" value="1"/>
</dbReference>
<evidence type="ECO:0000256" key="1">
    <source>
        <dbReference type="SAM" id="SignalP"/>
    </source>
</evidence>
<feature type="chain" id="PRO_5026119815" evidence="1">
    <location>
        <begin position="26"/>
        <end position="476"/>
    </location>
</feature>
<evidence type="ECO:0000259" key="2">
    <source>
        <dbReference type="Pfam" id="PF01979"/>
    </source>
</evidence>
<keyword evidence="4" id="KW-1185">Reference proteome</keyword>
<dbReference type="InterPro" id="IPR006680">
    <property type="entry name" value="Amidohydro-rel"/>
</dbReference>
<reference evidence="3 4" key="1">
    <citation type="submission" date="2020-02" db="EMBL/GenBank/DDBJ databases">
        <authorList>
            <person name="Zheng R.K."/>
            <person name="Sun C.M."/>
        </authorList>
    </citation>
    <scope>NUCLEOTIDE SEQUENCE [LARGE SCALE GENOMIC DNA]</scope>
    <source>
        <strain evidence="4">zrk23</strain>
    </source>
</reference>
<dbReference type="RefSeq" id="WP_165325666.1">
    <property type="nucleotide sequence ID" value="NZ_CP049109.1"/>
</dbReference>
<protein>
    <submittedName>
        <fullName evidence="3">Amidohydrolase family protein</fullName>
    </submittedName>
</protein>
<dbReference type="Gene3D" id="3.30.110.90">
    <property type="entry name" value="Amidohydrolase"/>
    <property type="match status" value="1"/>
</dbReference>
<dbReference type="InterPro" id="IPR011059">
    <property type="entry name" value="Metal-dep_hydrolase_composite"/>
</dbReference>
<keyword evidence="1" id="KW-0732">Signal</keyword>
<accession>A0A6G6Y1S1</accession>
<sequence length="476" mass="50940">MVTLLKRIALALAASNLVGSMALCAQEAPDPAALLIAHVNVLDLSGDAPVIAHDQDILVSRGRIVAVDESGSIALPDGARRIDGEHRLAMPGLVDMHVHVWDTPELAGYLGHGVTMVRNMSGMPYLLALRDAVAAGEIDGPRIVTTGPILNGSGPNAQPNHQIVDTARAARAAVQWQYDQGFRRLKVYSNLSAEAYAAIREEAARLGMTITGHPPEGVREPGIPFDRPFNIPFETLLDDGFVTLEHAESIVWHGLRGGRDMDAARALAARIAESGVAVDPTLFAFYGLMRTAETRGAWLERPGTETLNPFITMMEGENFARWRGESAEAARADFEFYRRFTGMLHDAGVPLIAGTDSGIFANIPGRSLIDELHLLVSAGLSPYAALQAATVNPVRILGESDEAGRIAPGYRADFLLLDGDPLADVGAAGTPWALVRGGRWLDGEALAGLRDAATRVDAERSQAQVMEAIGQQQAFE</sequence>
<dbReference type="InterPro" id="IPR051781">
    <property type="entry name" value="Metallo-dep_Hydrolase"/>
</dbReference>